<keyword evidence="1" id="KW-0436">Ligase</keyword>
<dbReference type="Gene3D" id="3.40.50.620">
    <property type="entry name" value="HUPs"/>
    <property type="match status" value="1"/>
</dbReference>
<keyword evidence="3" id="KW-0067">ATP-binding</keyword>
<dbReference type="Pfam" id="PF00733">
    <property type="entry name" value="Asn_synthase"/>
    <property type="match status" value="2"/>
</dbReference>
<protein>
    <submittedName>
        <fullName evidence="7">Glutamine amidotransferase type-2 domain-containing protein</fullName>
    </submittedName>
</protein>
<dbReference type="PROSITE" id="PS51278">
    <property type="entry name" value="GATASE_TYPE_2"/>
    <property type="match status" value="1"/>
</dbReference>
<dbReference type="PANTHER" id="PTHR11772:SF2">
    <property type="entry name" value="ASPARAGINE SYNTHETASE [GLUTAMINE-HYDROLYZING]"/>
    <property type="match status" value="1"/>
</dbReference>
<dbReference type="AlphaFoldDB" id="A0A183C134"/>
<dbReference type="InterPro" id="IPR029055">
    <property type="entry name" value="Ntn_hydrolases_N"/>
</dbReference>
<dbReference type="SUPFAM" id="SSF52402">
    <property type="entry name" value="Adenine nucleotide alpha hydrolases-like"/>
    <property type="match status" value="1"/>
</dbReference>
<evidence type="ECO:0000256" key="3">
    <source>
        <dbReference type="ARBA" id="ARBA00022840"/>
    </source>
</evidence>
<dbReference type="InterPro" id="IPR014729">
    <property type="entry name" value="Rossmann-like_a/b/a_fold"/>
</dbReference>
<dbReference type="GO" id="GO:0004066">
    <property type="term" value="F:asparagine synthase (glutamine-hydrolyzing) activity"/>
    <property type="evidence" value="ECO:0007669"/>
    <property type="project" value="InterPro"/>
</dbReference>
<dbReference type="Pfam" id="PF13537">
    <property type="entry name" value="GATase_7"/>
    <property type="match status" value="1"/>
</dbReference>
<dbReference type="CDD" id="cd00352">
    <property type="entry name" value="Gn_AT_II"/>
    <property type="match status" value="1"/>
</dbReference>
<dbReference type="SUPFAM" id="SSF56235">
    <property type="entry name" value="N-terminal nucleophile aminohydrolases (Ntn hydrolases)"/>
    <property type="match status" value="1"/>
</dbReference>
<dbReference type="PANTHER" id="PTHR11772">
    <property type="entry name" value="ASPARAGINE SYNTHETASE"/>
    <property type="match status" value="1"/>
</dbReference>
<dbReference type="InterPro" id="IPR001962">
    <property type="entry name" value="Asn_synthase"/>
</dbReference>
<dbReference type="WBParaSite" id="GPLIN_000657700">
    <property type="protein sequence ID" value="GPLIN_000657700"/>
    <property type="gene ID" value="GPLIN_000657700"/>
</dbReference>
<organism evidence="6 7">
    <name type="scientific">Globodera pallida</name>
    <name type="common">Potato cyst nematode worm</name>
    <name type="synonym">Heterodera pallida</name>
    <dbReference type="NCBI Taxonomy" id="36090"/>
    <lineage>
        <taxon>Eukaryota</taxon>
        <taxon>Metazoa</taxon>
        <taxon>Ecdysozoa</taxon>
        <taxon>Nematoda</taxon>
        <taxon>Chromadorea</taxon>
        <taxon>Rhabditida</taxon>
        <taxon>Tylenchina</taxon>
        <taxon>Tylenchomorpha</taxon>
        <taxon>Tylenchoidea</taxon>
        <taxon>Heteroderidae</taxon>
        <taxon>Heteroderinae</taxon>
        <taxon>Globodera</taxon>
    </lineage>
</organism>
<keyword evidence="4" id="KW-0061">Asparagine biosynthesis</keyword>
<evidence type="ECO:0000313" key="7">
    <source>
        <dbReference type="WBParaSite" id="GPLIN_000657700"/>
    </source>
</evidence>
<dbReference type="Gene3D" id="3.60.20.10">
    <property type="entry name" value="Glutamine Phosphoribosylpyrophosphate, subunit 1, domain 1"/>
    <property type="match status" value="1"/>
</dbReference>
<dbReference type="GO" id="GO:0005524">
    <property type="term" value="F:ATP binding"/>
    <property type="evidence" value="ECO:0007669"/>
    <property type="project" value="UniProtKB-KW"/>
</dbReference>
<keyword evidence="2" id="KW-0547">Nucleotide-binding</keyword>
<name>A0A183C134_GLOPA</name>
<dbReference type="GO" id="GO:0005829">
    <property type="term" value="C:cytosol"/>
    <property type="evidence" value="ECO:0007669"/>
    <property type="project" value="TreeGrafter"/>
</dbReference>
<evidence type="ECO:0000256" key="2">
    <source>
        <dbReference type="ARBA" id="ARBA00022741"/>
    </source>
</evidence>
<keyword evidence="6" id="KW-1185">Reference proteome</keyword>
<dbReference type="Proteomes" id="UP000050741">
    <property type="component" value="Unassembled WGS sequence"/>
</dbReference>
<dbReference type="GO" id="GO:0006529">
    <property type="term" value="P:asparagine biosynthetic process"/>
    <property type="evidence" value="ECO:0007669"/>
    <property type="project" value="UniProtKB-KW"/>
</dbReference>
<dbReference type="InterPro" id="IPR017932">
    <property type="entry name" value="GATase_2_dom"/>
</dbReference>
<sequence>MSYNLSPLSSCFPNQSSGCQPLYRNVAAPPQPLMGFYNGEIYNWRFIQDGSLAELCFPTTCDSEAILKLYEKMNDQPEFEHELCLALDGVFAFAVIYGDEFMAARDPIGVKPLYWGTDAGERKLFSSEMKVIEDSCDEMAAFPPGHFYLDSSLISTIAARALRGSDHPLRSFSIGLDREAPDAVAARKIAHFLGTQHHECYFSVQEGIELITQLIWHLETYDVTSIRASTPMYFLFRHISKMGIKVVLSGEGADEIFGGYLYFHNAPDDAEFQKETIRRMEPGKTERPMEKWILRKAFEDKVGTQTTNAILGACVLQDDPFLPDEILWRQKEQFSDGVGYGWIDELIDHCSAQISDEEVAEFNRLKSLII</sequence>
<accession>A0A183C134</accession>
<dbReference type="InterPro" id="IPR050795">
    <property type="entry name" value="Asn_Synthetase"/>
</dbReference>
<proteinExistence type="predicted"/>
<evidence type="ECO:0000313" key="6">
    <source>
        <dbReference type="Proteomes" id="UP000050741"/>
    </source>
</evidence>
<evidence type="ECO:0000259" key="5">
    <source>
        <dbReference type="PROSITE" id="PS51278"/>
    </source>
</evidence>
<evidence type="ECO:0000256" key="4">
    <source>
        <dbReference type="ARBA" id="ARBA00022888"/>
    </source>
</evidence>
<evidence type="ECO:0000256" key="1">
    <source>
        <dbReference type="ARBA" id="ARBA00022598"/>
    </source>
</evidence>
<feature type="domain" description="Glutamine amidotransferase type-2" evidence="5">
    <location>
        <begin position="1"/>
        <end position="153"/>
    </location>
</feature>
<dbReference type="CDD" id="cd01991">
    <property type="entry name" value="Asn_synthase_B_C"/>
    <property type="match status" value="1"/>
</dbReference>
<reference evidence="6" key="1">
    <citation type="submission" date="2014-05" db="EMBL/GenBank/DDBJ databases">
        <title>The genome and life-stage specific transcriptomes of Globodera pallida elucidate key aspects of plant parasitism by a cyst nematode.</title>
        <authorList>
            <person name="Cotton J.A."/>
            <person name="Lilley C.J."/>
            <person name="Jones L.M."/>
            <person name="Kikuchi T."/>
            <person name="Reid A.J."/>
            <person name="Thorpe P."/>
            <person name="Tsai I.J."/>
            <person name="Beasley H."/>
            <person name="Blok V."/>
            <person name="Cock P.J.A."/>
            <person name="Van den Akker S.E."/>
            <person name="Holroyd N."/>
            <person name="Hunt M."/>
            <person name="Mantelin S."/>
            <person name="Naghra H."/>
            <person name="Pain A."/>
            <person name="Palomares-Rius J.E."/>
            <person name="Zarowiecki M."/>
            <person name="Berriman M."/>
            <person name="Jones J.T."/>
            <person name="Urwin P.E."/>
        </authorList>
    </citation>
    <scope>NUCLEOTIDE SEQUENCE [LARGE SCALE GENOMIC DNA]</scope>
    <source>
        <strain evidence="6">Lindley</strain>
    </source>
</reference>
<reference evidence="7" key="2">
    <citation type="submission" date="2016-06" db="UniProtKB">
        <authorList>
            <consortium name="WormBaseParasite"/>
        </authorList>
    </citation>
    <scope>IDENTIFICATION</scope>
</reference>
<keyword evidence="4" id="KW-0028">Amino-acid biosynthesis</keyword>